<dbReference type="InterPro" id="IPR013154">
    <property type="entry name" value="ADH-like_N"/>
</dbReference>
<evidence type="ECO:0000313" key="4">
    <source>
        <dbReference type="Proteomes" id="UP000709295"/>
    </source>
</evidence>
<dbReference type="SMART" id="SM00829">
    <property type="entry name" value="PKS_ER"/>
    <property type="match status" value="1"/>
</dbReference>
<organism evidence="3 4">
    <name type="scientific">Phytophthora aleatoria</name>
    <dbReference type="NCBI Taxonomy" id="2496075"/>
    <lineage>
        <taxon>Eukaryota</taxon>
        <taxon>Sar</taxon>
        <taxon>Stramenopiles</taxon>
        <taxon>Oomycota</taxon>
        <taxon>Peronosporomycetes</taxon>
        <taxon>Peronosporales</taxon>
        <taxon>Peronosporaceae</taxon>
        <taxon>Phytophthora</taxon>
    </lineage>
</organism>
<comment type="caution">
    <text evidence="3">The sequence shown here is derived from an EMBL/GenBank/DDBJ whole genome shotgun (WGS) entry which is preliminary data.</text>
</comment>
<feature type="non-terminal residue" evidence="3">
    <location>
        <position position="618"/>
    </location>
</feature>
<protein>
    <recommendedName>
        <fullName evidence="2">Enoyl reductase (ER) domain-containing protein</fullName>
    </recommendedName>
</protein>
<dbReference type="CDD" id="cd05289">
    <property type="entry name" value="MDR_like_2"/>
    <property type="match status" value="1"/>
</dbReference>
<evidence type="ECO:0000313" key="3">
    <source>
        <dbReference type="EMBL" id="KAG6967695.1"/>
    </source>
</evidence>
<dbReference type="PANTHER" id="PTHR11695">
    <property type="entry name" value="ALCOHOL DEHYDROGENASE RELATED"/>
    <property type="match status" value="1"/>
</dbReference>
<evidence type="ECO:0000256" key="1">
    <source>
        <dbReference type="SAM" id="MobiDB-lite"/>
    </source>
</evidence>
<dbReference type="Pfam" id="PF08240">
    <property type="entry name" value="ADH_N"/>
    <property type="match status" value="1"/>
</dbReference>
<dbReference type="InterPro" id="IPR020843">
    <property type="entry name" value="ER"/>
</dbReference>
<dbReference type="GO" id="GO:0016491">
    <property type="term" value="F:oxidoreductase activity"/>
    <property type="evidence" value="ECO:0007669"/>
    <property type="project" value="InterPro"/>
</dbReference>
<feature type="compositionally biased region" description="Basic and acidic residues" evidence="1">
    <location>
        <begin position="303"/>
        <end position="318"/>
    </location>
</feature>
<dbReference type="Proteomes" id="UP000709295">
    <property type="component" value="Unassembled WGS sequence"/>
</dbReference>
<dbReference type="PANTHER" id="PTHR11695:SF294">
    <property type="entry name" value="RETICULON-4-INTERACTING PROTEIN 1, MITOCHONDRIAL"/>
    <property type="match status" value="1"/>
</dbReference>
<reference evidence="3" key="1">
    <citation type="submission" date="2021-01" db="EMBL/GenBank/DDBJ databases">
        <title>Phytophthora aleatoria, a newly-described species from Pinus radiata is distinct from Phytophthora cactorum isolates based on comparative genomics.</title>
        <authorList>
            <person name="Mcdougal R."/>
            <person name="Panda P."/>
            <person name="Williams N."/>
            <person name="Studholme D.J."/>
        </authorList>
    </citation>
    <scope>NUCLEOTIDE SEQUENCE</scope>
    <source>
        <strain evidence="3">NZFS 4037</strain>
    </source>
</reference>
<feature type="compositionally biased region" description="Low complexity" evidence="1">
    <location>
        <begin position="284"/>
        <end position="302"/>
    </location>
</feature>
<feature type="compositionally biased region" description="Acidic residues" evidence="1">
    <location>
        <begin position="326"/>
        <end position="341"/>
    </location>
</feature>
<accession>A0A8J5IR04</accession>
<name>A0A8J5IR04_9STRA</name>
<evidence type="ECO:0000259" key="2">
    <source>
        <dbReference type="SMART" id="SM00829"/>
    </source>
</evidence>
<dbReference type="InterPro" id="IPR050700">
    <property type="entry name" value="YIM1/Zinc_Alcohol_DH_Fams"/>
</dbReference>
<feature type="region of interest" description="Disordered" evidence="1">
    <location>
        <begin position="54"/>
        <end position="82"/>
    </location>
</feature>
<sequence>LADELIDVVDAENMVRRRKSPPEIEFDCVLAERLRAMAPSIGGIAPALWLPSFSSSEASESPEEDEEDEKRPPLRPRLLLPDGARALGNNGLSIEETHIVSEVKRLDSSGAKAQRVDQYSIPPTMATASAGGSPNDDVEKLKRKLRKRVTQAVDTVCGEWAHAQQQKPTPLQHSDVSMDRSYGSCRKLVTYISDNMATSPGFIEQMDRIILACFSGASKRVLSSVATQEVWFRASESEEEEEVEEAREVMTALISRRGPRGRVKPIEREAASDDVVIKQERVEGTSATPRATAAGGTAADGAGLERREVAGSLLEKRPTSSRAESSAEESVEADTGTDEEREEHYRIDSKQVRIKMHSASVNPIDYMILEFAGEAFLKRSPSEDKPFTIGMDGAGEVVEAGSEVRNLKVSDVVYTMLPFTSFGSLAEYAVVNEEFVAVKPINMNFDEAAAVPLVAQTAYQGMFEHAKLQEGETVLIFGGSLRCDHYGQADKADFLKSLGANQVIDYRTEKWQDVVEIYSVDAAYNCGTENAAWNEGAQNVLKKGTGHFVTILPMVQHVKESEFGAKLVGHYIESGKVKPDIDTVYPFEKALEAYTKLKSRHALGKHIGFLQFAIAGEL</sequence>
<feature type="region of interest" description="Disordered" evidence="1">
    <location>
        <begin position="277"/>
        <end position="345"/>
    </location>
</feature>
<dbReference type="EMBL" id="JAENGY010000263">
    <property type="protein sequence ID" value="KAG6967695.1"/>
    <property type="molecule type" value="Genomic_DNA"/>
</dbReference>
<dbReference type="AlphaFoldDB" id="A0A8J5IR04"/>
<feature type="domain" description="Enoyl reductase (ER)" evidence="2">
    <location>
        <begin position="336"/>
        <end position="608"/>
    </location>
</feature>
<proteinExistence type="predicted"/>
<gene>
    <name evidence="3" type="ORF">JG688_00006185</name>
</gene>
<keyword evidence="4" id="KW-1185">Reference proteome</keyword>
<dbReference type="Pfam" id="PF13602">
    <property type="entry name" value="ADH_zinc_N_2"/>
    <property type="match status" value="1"/>
</dbReference>